<protein>
    <submittedName>
        <fullName evidence="5">Putative glycosyltransferase</fullName>
        <ecNumber evidence="5">2.4.1.-</ecNumber>
    </submittedName>
</protein>
<dbReference type="PANTHER" id="PTHR43630">
    <property type="entry name" value="POLY-BETA-1,6-N-ACETYL-D-GLUCOSAMINE SYNTHASE"/>
    <property type="match status" value="1"/>
</dbReference>
<name>A0A3S4Y694_9CORY</name>
<keyword evidence="4" id="KW-0812">Transmembrane</keyword>
<evidence type="ECO:0000256" key="4">
    <source>
        <dbReference type="SAM" id="Phobius"/>
    </source>
</evidence>
<reference evidence="5 6" key="1">
    <citation type="submission" date="2018-06" db="EMBL/GenBank/DDBJ databases">
        <authorList>
            <consortium name="Pathogen Informatics"/>
            <person name="Doyle S."/>
        </authorList>
    </citation>
    <scope>NUCLEOTIDE SEQUENCE [LARGE SCALE GENOMIC DNA]</scope>
    <source>
        <strain evidence="5 6">NCTC10254</strain>
    </source>
</reference>
<evidence type="ECO:0000256" key="3">
    <source>
        <dbReference type="ARBA" id="ARBA00022679"/>
    </source>
</evidence>
<dbReference type="AlphaFoldDB" id="A0A3S4Y694"/>
<sequence>MSALAVVVLIGLSTLIFWVGMIKLLFIPLSLYFEIRQTWRNHRKVKTALDDEPLVSIIVPGYNEEKVLGACISSILASSYQHFELIMVNDGSTDSTAKVMRDLAEANPYTVIFVDQQNSGKGAALNTGTAYANGEFIMYVDSDGVFGKDTIRQMLKAFDSPKVGAVSGDDRPVNLDRVQTTLLALISHVGTGFIRRALAVVNCLPVVSGNNGLFRLKALKATGPLRTDTLGEDLELTWRIHRAGYRVNFAPQAVVYAESPSTLKGLWRQRVRWARGMLQATRIHKNMICNPHYGAFGAYLLFNLLSMIIVPVAQIFVLLGMPIVIITDPDALPTTALGWVGFLGLALALVILIYSIALNRAWGDLRHIWVFPLWPIYSTLVGFTLGWAIILEVKGAEKNWNKLERTGTISVSGLSVDKQEASPA</sequence>
<feature type="transmembrane region" description="Helical" evidence="4">
    <location>
        <begin position="369"/>
        <end position="390"/>
    </location>
</feature>
<dbReference type="GeneID" id="84574544"/>
<keyword evidence="3 5" id="KW-0808">Transferase</keyword>
<keyword evidence="2 5" id="KW-0328">Glycosyltransferase</keyword>
<evidence type="ECO:0000313" key="5">
    <source>
        <dbReference type="EMBL" id="SPW33684.1"/>
    </source>
</evidence>
<dbReference type="InterPro" id="IPR029044">
    <property type="entry name" value="Nucleotide-diphossugar_trans"/>
</dbReference>
<accession>A0A3S4Y694</accession>
<keyword evidence="4" id="KW-1133">Transmembrane helix</keyword>
<dbReference type="PANTHER" id="PTHR43630:SF1">
    <property type="entry name" value="POLY-BETA-1,6-N-ACETYL-D-GLUCOSAMINE SYNTHASE"/>
    <property type="match status" value="1"/>
</dbReference>
<evidence type="ECO:0000256" key="2">
    <source>
        <dbReference type="ARBA" id="ARBA00022676"/>
    </source>
</evidence>
<dbReference type="RefSeq" id="WP_005525805.1">
    <property type="nucleotide sequence ID" value="NZ_CAJPQJ010000009.1"/>
</dbReference>
<comment type="similarity">
    <text evidence="1">Belongs to the glycosyltransferase 2 family.</text>
</comment>
<dbReference type="EMBL" id="UARK01000034">
    <property type="protein sequence ID" value="SPW33684.1"/>
    <property type="molecule type" value="Genomic_DNA"/>
</dbReference>
<dbReference type="EC" id="2.4.1.-" evidence="5"/>
<evidence type="ECO:0000256" key="1">
    <source>
        <dbReference type="ARBA" id="ARBA00006739"/>
    </source>
</evidence>
<feature type="transmembrane region" description="Helical" evidence="4">
    <location>
        <begin position="337"/>
        <end position="357"/>
    </location>
</feature>
<gene>
    <name evidence="5" type="primary">pgaC</name>
    <name evidence="5" type="ORF">NCTC10254_02467</name>
</gene>
<dbReference type="GO" id="GO:0016757">
    <property type="term" value="F:glycosyltransferase activity"/>
    <property type="evidence" value="ECO:0007669"/>
    <property type="project" value="UniProtKB-KW"/>
</dbReference>
<dbReference type="Gene3D" id="3.90.550.10">
    <property type="entry name" value="Spore Coat Polysaccharide Biosynthesis Protein SpsA, Chain A"/>
    <property type="match status" value="1"/>
</dbReference>
<dbReference type="SUPFAM" id="SSF53448">
    <property type="entry name" value="Nucleotide-diphospho-sugar transferases"/>
    <property type="match status" value="1"/>
</dbReference>
<dbReference type="Proteomes" id="UP000249886">
    <property type="component" value="Unassembled WGS sequence"/>
</dbReference>
<keyword evidence="4" id="KW-0472">Membrane</keyword>
<dbReference type="CDD" id="cd06423">
    <property type="entry name" value="CESA_like"/>
    <property type="match status" value="1"/>
</dbReference>
<dbReference type="Pfam" id="PF13641">
    <property type="entry name" value="Glyco_tranf_2_3"/>
    <property type="match status" value="1"/>
</dbReference>
<comment type="caution">
    <text evidence="5">The sequence shown here is derived from an EMBL/GenBank/DDBJ whole genome shotgun (WGS) entry which is preliminary data.</text>
</comment>
<proteinExistence type="inferred from homology"/>
<evidence type="ECO:0000313" key="6">
    <source>
        <dbReference type="Proteomes" id="UP000249886"/>
    </source>
</evidence>
<feature type="transmembrane region" description="Helical" evidence="4">
    <location>
        <begin position="6"/>
        <end position="33"/>
    </location>
</feature>
<organism evidence="5 6">
    <name type="scientific">Corynebacterium matruchotii</name>
    <dbReference type="NCBI Taxonomy" id="43768"/>
    <lineage>
        <taxon>Bacteria</taxon>
        <taxon>Bacillati</taxon>
        <taxon>Actinomycetota</taxon>
        <taxon>Actinomycetes</taxon>
        <taxon>Mycobacteriales</taxon>
        <taxon>Corynebacteriaceae</taxon>
        <taxon>Corynebacterium</taxon>
    </lineage>
</organism>
<feature type="transmembrane region" description="Helical" evidence="4">
    <location>
        <begin position="300"/>
        <end position="325"/>
    </location>
</feature>